<dbReference type="EMBL" id="BMZS01000012">
    <property type="protein sequence ID" value="GHD60388.1"/>
    <property type="molecule type" value="Genomic_DNA"/>
</dbReference>
<keyword evidence="6" id="KW-1185">Reference proteome</keyword>
<keyword evidence="2 3" id="KW-0663">Pyridoxal phosphate</keyword>
<dbReference type="InterPro" id="IPR000277">
    <property type="entry name" value="Cys/Met-Metab_PyrdxlP-dep_enz"/>
</dbReference>
<comment type="similarity">
    <text evidence="4">Belongs to the trans-sulfuration enzymes family.</text>
</comment>
<comment type="cofactor">
    <cofactor evidence="1 4">
        <name>pyridoxal 5'-phosphate</name>
        <dbReference type="ChEBI" id="CHEBI:597326"/>
    </cofactor>
</comment>
<dbReference type="Proteomes" id="UP000630353">
    <property type="component" value="Unassembled WGS sequence"/>
</dbReference>
<dbReference type="PIRSF" id="PIRSF001434">
    <property type="entry name" value="CGS"/>
    <property type="match status" value="1"/>
</dbReference>
<dbReference type="GO" id="GO:0005737">
    <property type="term" value="C:cytoplasm"/>
    <property type="evidence" value="ECO:0007669"/>
    <property type="project" value="TreeGrafter"/>
</dbReference>
<dbReference type="AlphaFoldDB" id="A0A918XW12"/>
<evidence type="ECO:0000256" key="1">
    <source>
        <dbReference type="ARBA" id="ARBA00001933"/>
    </source>
</evidence>
<dbReference type="InterPro" id="IPR015422">
    <property type="entry name" value="PyrdxlP-dep_Trfase_small"/>
</dbReference>
<proteinExistence type="inferred from homology"/>
<dbReference type="RefSeq" id="WP_189994123.1">
    <property type="nucleotide sequence ID" value="NZ_BMZS01000012.1"/>
</dbReference>
<organism evidence="5 6">
    <name type="scientific">Thalassobaculum fulvum</name>
    <dbReference type="NCBI Taxonomy" id="1633335"/>
    <lineage>
        <taxon>Bacteria</taxon>
        <taxon>Pseudomonadati</taxon>
        <taxon>Pseudomonadota</taxon>
        <taxon>Alphaproteobacteria</taxon>
        <taxon>Rhodospirillales</taxon>
        <taxon>Thalassobaculaceae</taxon>
        <taxon>Thalassobaculum</taxon>
    </lineage>
</organism>
<dbReference type="FunFam" id="3.40.640.10:FF:000046">
    <property type="entry name" value="Cystathionine gamma-lyase"/>
    <property type="match status" value="1"/>
</dbReference>
<dbReference type="InterPro" id="IPR015424">
    <property type="entry name" value="PyrdxlP-dep_Trfase"/>
</dbReference>
<dbReference type="Gene3D" id="3.90.1150.10">
    <property type="entry name" value="Aspartate Aminotransferase, domain 1"/>
    <property type="match status" value="1"/>
</dbReference>
<name>A0A918XW12_9PROT</name>
<dbReference type="PANTHER" id="PTHR11808">
    <property type="entry name" value="TRANS-SULFURATION ENZYME FAMILY MEMBER"/>
    <property type="match status" value="1"/>
</dbReference>
<dbReference type="GO" id="GO:0004123">
    <property type="term" value="F:cystathionine gamma-lyase activity"/>
    <property type="evidence" value="ECO:0007669"/>
    <property type="project" value="TreeGrafter"/>
</dbReference>
<protein>
    <submittedName>
        <fullName evidence="5">Cystathionine gamma-synthase</fullName>
    </submittedName>
</protein>
<dbReference type="GO" id="GO:0019346">
    <property type="term" value="P:transsulfuration"/>
    <property type="evidence" value="ECO:0007669"/>
    <property type="project" value="InterPro"/>
</dbReference>
<dbReference type="InterPro" id="IPR054542">
    <property type="entry name" value="Cys_met_metab_PP"/>
</dbReference>
<accession>A0A918XW12</accession>
<evidence type="ECO:0000256" key="4">
    <source>
        <dbReference type="RuleBase" id="RU362118"/>
    </source>
</evidence>
<dbReference type="Pfam" id="PF01053">
    <property type="entry name" value="Cys_Met_Meta_PP"/>
    <property type="match status" value="1"/>
</dbReference>
<reference evidence="5" key="2">
    <citation type="submission" date="2020-09" db="EMBL/GenBank/DDBJ databases">
        <authorList>
            <person name="Sun Q."/>
            <person name="Kim S."/>
        </authorList>
    </citation>
    <scope>NUCLEOTIDE SEQUENCE</scope>
    <source>
        <strain evidence="5">KCTC 42651</strain>
    </source>
</reference>
<evidence type="ECO:0000256" key="2">
    <source>
        <dbReference type="ARBA" id="ARBA00022898"/>
    </source>
</evidence>
<dbReference type="PROSITE" id="PS00868">
    <property type="entry name" value="CYS_MET_METAB_PP"/>
    <property type="match status" value="1"/>
</dbReference>
<dbReference type="Gene3D" id="3.40.640.10">
    <property type="entry name" value="Type I PLP-dependent aspartate aminotransferase-like (Major domain)"/>
    <property type="match status" value="1"/>
</dbReference>
<dbReference type="InterPro" id="IPR015421">
    <property type="entry name" value="PyrdxlP-dep_Trfase_major"/>
</dbReference>
<evidence type="ECO:0000313" key="6">
    <source>
        <dbReference type="Proteomes" id="UP000630353"/>
    </source>
</evidence>
<dbReference type="GO" id="GO:0019343">
    <property type="term" value="P:cysteine biosynthetic process via cystathionine"/>
    <property type="evidence" value="ECO:0007669"/>
    <property type="project" value="TreeGrafter"/>
</dbReference>
<dbReference type="SUPFAM" id="SSF53383">
    <property type="entry name" value="PLP-dependent transferases"/>
    <property type="match status" value="1"/>
</dbReference>
<comment type="caution">
    <text evidence="5">The sequence shown here is derived from an EMBL/GenBank/DDBJ whole genome shotgun (WGS) entry which is preliminary data.</text>
</comment>
<dbReference type="GO" id="GO:0030170">
    <property type="term" value="F:pyridoxal phosphate binding"/>
    <property type="evidence" value="ECO:0007669"/>
    <property type="project" value="InterPro"/>
</dbReference>
<evidence type="ECO:0000313" key="5">
    <source>
        <dbReference type="EMBL" id="GHD60388.1"/>
    </source>
</evidence>
<sequence>MTRNHDLAPETLAAQALGFVDPEHKSLVPPVHYATTYERVPGGIGPAGGPGFSYSRNDNPSYTQVESLIQRLEGGEDALVLASGMSAVTAPFMALAPGDHVVVQNVMYWGIRRWLLTFATRWGLDVEFVEAEDLDALRAAMRPGKTRLVWVETPANPLWGIVDLAAAAEIAHAAGARLAVDSTVATPVLTRPLEHGADLVMHSATKFLNGHSDVLAGALVTARKDEWWERIEQVRRDFGTVMGPHEAWLLLRGMRTLHIRVRKACENAMAVAEAMARHPKVSHVLYPGLPEHPGHAIAARQMQGGFSGILSIRVAGGEAAALAAMRRMTVWHSATSLGGTESLAEHRASTEGPGTPVPDDLIRLAVGIEHAQDLIDDLTQALDG</sequence>
<dbReference type="PANTHER" id="PTHR11808:SF85">
    <property type="entry name" value="CYSTATHIONINE GAMMA-LYASE-RELATED"/>
    <property type="match status" value="1"/>
</dbReference>
<feature type="modified residue" description="N6-(pyridoxal phosphate)lysine" evidence="3">
    <location>
        <position position="206"/>
    </location>
</feature>
<evidence type="ECO:0000256" key="3">
    <source>
        <dbReference type="PIRSR" id="PIRSR001434-2"/>
    </source>
</evidence>
<reference evidence="5" key="1">
    <citation type="journal article" date="2014" name="Int. J. Syst. Evol. Microbiol.">
        <title>Complete genome sequence of Corynebacterium casei LMG S-19264T (=DSM 44701T), isolated from a smear-ripened cheese.</title>
        <authorList>
            <consortium name="US DOE Joint Genome Institute (JGI-PGF)"/>
            <person name="Walter F."/>
            <person name="Albersmeier A."/>
            <person name="Kalinowski J."/>
            <person name="Ruckert C."/>
        </authorList>
    </citation>
    <scope>NUCLEOTIDE SEQUENCE</scope>
    <source>
        <strain evidence="5">KCTC 42651</strain>
    </source>
</reference>
<gene>
    <name evidence="5" type="ORF">GCM10017083_46170</name>
</gene>